<evidence type="ECO:0000313" key="1">
    <source>
        <dbReference type="EMBL" id="MBX36360.1"/>
    </source>
</evidence>
<organism evidence="1">
    <name type="scientific">Rhizophora mucronata</name>
    <name type="common">Asiatic mangrove</name>
    <dbReference type="NCBI Taxonomy" id="61149"/>
    <lineage>
        <taxon>Eukaryota</taxon>
        <taxon>Viridiplantae</taxon>
        <taxon>Streptophyta</taxon>
        <taxon>Embryophyta</taxon>
        <taxon>Tracheophyta</taxon>
        <taxon>Spermatophyta</taxon>
        <taxon>Magnoliopsida</taxon>
        <taxon>eudicotyledons</taxon>
        <taxon>Gunneridae</taxon>
        <taxon>Pentapetalae</taxon>
        <taxon>rosids</taxon>
        <taxon>fabids</taxon>
        <taxon>Malpighiales</taxon>
        <taxon>Rhizophoraceae</taxon>
        <taxon>Rhizophora</taxon>
    </lineage>
</organism>
<accession>A0A2P2N1K9</accession>
<reference evidence="1" key="1">
    <citation type="submission" date="2018-02" db="EMBL/GenBank/DDBJ databases">
        <title>Rhizophora mucronata_Transcriptome.</title>
        <authorList>
            <person name="Meera S.P."/>
            <person name="Sreeshan A."/>
            <person name="Augustine A."/>
        </authorList>
    </citation>
    <scope>NUCLEOTIDE SEQUENCE</scope>
    <source>
        <tissue evidence="1">Leaf</tissue>
    </source>
</reference>
<dbReference type="AlphaFoldDB" id="A0A2P2N1K9"/>
<dbReference type="EMBL" id="GGEC01055876">
    <property type="protein sequence ID" value="MBX36360.1"/>
    <property type="molecule type" value="Transcribed_RNA"/>
</dbReference>
<protein>
    <submittedName>
        <fullName evidence="1">Uncharacterized protein</fullName>
    </submittedName>
</protein>
<proteinExistence type="predicted"/>
<sequence length="48" mass="5322">MVKQASTLNHCNFVKALSNVHAKSTLSTHNINRILTCEELQNNIGTNI</sequence>
<name>A0A2P2N1K9_RHIMU</name>